<name>A0AAN9KQK6_CANGL</name>
<dbReference type="AlphaFoldDB" id="A0AAN9KQK6"/>
<reference evidence="4 5" key="1">
    <citation type="submission" date="2024-01" db="EMBL/GenBank/DDBJ databases">
        <title>The genomes of 5 underutilized Papilionoideae crops provide insights into root nodulation and disease resistanc.</title>
        <authorList>
            <person name="Jiang F."/>
        </authorList>
    </citation>
    <scope>NUCLEOTIDE SEQUENCE [LARGE SCALE GENOMIC DNA]</scope>
    <source>
        <strain evidence="4">LVBAO_FW01</strain>
        <tissue evidence="4">Leaves</tissue>
    </source>
</reference>
<evidence type="ECO:0000256" key="3">
    <source>
        <dbReference type="SAM" id="MobiDB-lite"/>
    </source>
</evidence>
<evidence type="ECO:0000313" key="5">
    <source>
        <dbReference type="Proteomes" id="UP001367508"/>
    </source>
</evidence>
<gene>
    <name evidence="4" type="ORF">VNO77_30135</name>
</gene>
<evidence type="ECO:0000313" key="4">
    <source>
        <dbReference type="EMBL" id="KAK7320557.1"/>
    </source>
</evidence>
<dbReference type="GO" id="GO:0005516">
    <property type="term" value="F:calmodulin binding"/>
    <property type="evidence" value="ECO:0007669"/>
    <property type="project" value="UniProtKB-KW"/>
</dbReference>
<dbReference type="PROSITE" id="PS50096">
    <property type="entry name" value="IQ"/>
    <property type="match status" value="1"/>
</dbReference>
<proteinExistence type="inferred from homology"/>
<dbReference type="PANTHER" id="PTHR32295">
    <property type="entry name" value="IQ-DOMAIN 5-RELATED"/>
    <property type="match status" value="1"/>
</dbReference>
<protein>
    <recommendedName>
        <fullName evidence="6">Protein IQ-DOMAIN 1</fullName>
    </recommendedName>
</protein>
<comment type="similarity">
    <text evidence="2">Belongs to the IQD family.</text>
</comment>
<feature type="compositionally biased region" description="Basic and acidic residues" evidence="3">
    <location>
        <begin position="345"/>
        <end position="354"/>
    </location>
</feature>
<accession>A0AAN9KQK6</accession>
<keyword evidence="1" id="KW-0112">Calmodulin-binding</keyword>
<organism evidence="4 5">
    <name type="scientific">Canavalia gladiata</name>
    <name type="common">Sword bean</name>
    <name type="synonym">Dolichos gladiatus</name>
    <dbReference type="NCBI Taxonomy" id="3824"/>
    <lineage>
        <taxon>Eukaryota</taxon>
        <taxon>Viridiplantae</taxon>
        <taxon>Streptophyta</taxon>
        <taxon>Embryophyta</taxon>
        <taxon>Tracheophyta</taxon>
        <taxon>Spermatophyta</taxon>
        <taxon>Magnoliopsida</taxon>
        <taxon>eudicotyledons</taxon>
        <taxon>Gunneridae</taxon>
        <taxon>Pentapetalae</taxon>
        <taxon>rosids</taxon>
        <taxon>fabids</taxon>
        <taxon>Fabales</taxon>
        <taxon>Fabaceae</taxon>
        <taxon>Papilionoideae</taxon>
        <taxon>50 kb inversion clade</taxon>
        <taxon>NPAAA clade</taxon>
        <taxon>indigoferoid/millettioid clade</taxon>
        <taxon>Phaseoleae</taxon>
        <taxon>Canavalia</taxon>
    </lineage>
</organism>
<evidence type="ECO:0000256" key="2">
    <source>
        <dbReference type="ARBA" id="ARBA00024341"/>
    </source>
</evidence>
<dbReference type="EMBL" id="JAYMYQ010000007">
    <property type="protein sequence ID" value="KAK7320557.1"/>
    <property type="molecule type" value="Genomic_DNA"/>
</dbReference>
<sequence length="388" mass="44759">MGFTGELVRSVFSRNRSIGSHESKVRRNGAENRRWVSVRSYLCGDEFNSVLAEEDSASVKSSEVTVTQTIQEELTDKGDTKSEETVENIRQEWPNSNSKSLNEEEAAILIQSAYRRFLFRRQNEEIRSKNGKEELNLVTESPDRKSMSTSIEVQTGNSTEVFSVDGEKMSICHRIQRRTRTQVIKQKEDWDDSTVSSYVSKLRMQNRMEATTRRERALAYAFSQQLRICSKRKLTKHNSMEPNMSWSWLERWMATRLPETSSVESHAMKQYDPSNSNHKFTIKTRFLDASGEEKESCGSNEVPLHFDNYSINSQEKISFKPPTPKTNFKARRTVSRRKTVPSYQYHEEQPKVCKNDGSSNSSKDIKQKQKQVGSRTEISFSTSKASYV</sequence>
<feature type="region of interest" description="Disordered" evidence="3">
    <location>
        <begin position="332"/>
        <end position="388"/>
    </location>
</feature>
<keyword evidence="5" id="KW-1185">Reference proteome</keyword>
<dbReference type="Proteomes" id="UP001367508">
    <property type="component" value="Unassembled WGS sequence"/>
</dbReference>
<evidence type="ECO:0008006" key="6">
    <source>
        <dbReference type="Google" id="ProtNLM"/>
    </source>
</evidence>
<feature type="compositionally biased region" description="Basic and acidic residues" evidence="3">
    <location>
        <begin position="75"/>
        <end position="90"/>
    </location>
</feature>
<feature type="region of interest" description="Disordered" evidence="3">
    <location>
        <begin position="75"/>
        <end position="98"/>
    </location>
</feature>
<evidence type="ECO:0000256" key="1">
    <source>
        <dbReference type="ARBA" id="ARBA00022860"/>
    </source>
</evidence>
<dbReference type="PANTHER" id="PTHR32295:SF15">
    <property type="entry name" value="PROTEIN IQ-DOMAIN 33"/>
    <property type="match status" value="1"/>
</dbReference>
<comment type="caution">
    <text evidence="4">The sequence shown here is derived from an EMBL/GenBank/DDBJ whole genome shotgun (WGS) entry which is preliminary data.</text>
</comment>
<feature type="compositionally biased region" description="Polar residues" evidence="3">
    <location>
        <begin position="370"/>
        <end position="388"/>
    </location>
</feature>